<evidence type="ECO:0000313" key="3">
    <source>
        <dbReference type="Proteomes" id="UP000749559"/>
    </source>
</evidence>
<evidence type="ECO:0000256" key="1">
    <source>
        <dbReference type="SAM" id="Coils"/>
    </source>
</evidence>
<sequence>SYSQIKVLRALSWYISPGNAPTTLKEEKNWGFCTLLMVSSSYTVNMDGFYISADFDERCEKIKEITKLLEDLKKETDEIERVFKERLIPFYCYKQSMNRVGNKELYNTHYRELLSAANTIVYM</sequence>
<feature type="coiled-coil region" evidence="1">
    <location>
        <begin position="55"/>
        <end position="85"/>
    </location>
</feature>
<evidence type="ECO:0000313" key="2">
    <source>
        <dbReference type="EMBL" id="CAH1795964.1"/>
    </source>
</evidence>
<reference evidence="2" key="1">
    <citation type="submission" date="2022-03" db="EMBL/GenBank/DDBJ databases">
        <authorList>
            <person name="Martin C."/>
        </authorList>
    </citation>
    <scope>NUCLEOTIDE SEQUENCE</scope>
</reference>
<dbReference type="EMBL" id="CAIIXF020000010">
    <property type="protein sequence ID" value="CAH1795964.1"/>
    <property type="molecule type" value="Genomic_DNA"/>
</dbReference>
<keyword evidence="1" id="KW-0175">Coiled coil</keyword>
<organism evidence="2 3">
    <name type="scientific">Owenia fusiformis</name>
    <name type="common">Polychaete worm</name>
    <dbReference type="NCBI Taxonomy" id="6347"/>
    <lineage>
        <taxon>Eukaryota</taxon>
        <taxon>Metazoa</taxon>
        <taxon>Spiralia</taxon>
        <taxon>Lophotrochozoa</taxon>
        <taxon>Annelida</taxon>
        <taxon>Polychaeta</taxon>
        <taxon>Sedentaria</taxon>
        <taxon>Canalipalpata</taxon>
        <taxon>Sabellida</taxon>
        <taxon>Oweniida</taxon>
        <taxon>Oweniidae</taxon>
        <taxon>Owenia</taxon>
    </lineage>
</organism>
<keyword evidence="3" id="KW-1185">Reference proteome</keyword>
<protein>
    <submittedName>
        <fullName evidence="2">Uncharacterized protein</fullName>
    </submittedName>
</protein>
<gene>
    <name evidence="2" type="ORF">OFUS_LOCUS20428</name>
</gene>
<comment type="caution">
    <text evidence="2">The sequence shown here is derived from an EMBL/GenBank/DDBJ whole genome shotgun (WGS) entry which is preliminary data.</text>
</comment>
<proteinExistence type="predicted"/>
<dbReference type="Proteomes" id="UP000749559">
    <property type="component" value="Unassembled WGS sequence"/>
</dbReference>
<accession>A0A8S4PQL2</accession>
<feature type="non-terminal residue" evidence="2">
    <location>
        <position position="123"/>
    </location>
</feature>
<dbReference type="AlphaFoldDB" id="A0A8S4PQL2"/>
<name>A0A8S4PQL2_OWEFU</name>